<dbReference type="AlphaFoldDB" id="A0A2P2IT08"/>
<proteinExistence type="predicted"/>
<protein>
    <submittedName>
        <fullName evidence="1">Uncharacterized protein</fullName>
    </submittedName>
</protein>
<organism evidence="1">
    <name type="scientific">Rhizophora mucronata</name>
    <name type="common">Asiatic mangrove</name>
    <dbReference type="NCBI Taxonomy" id="61149"/>
    <lineage>
        <taxon>Eukaryota</taxon>
        <taxon>Viridiplantae</taxon>
        <taxon>Streptophyta</taxon>
        <taxon>Embryophyta</taxon>
        <taxon>Tracheophyta</taxon>
        <taxon>Spermatophyta</taxon>
        <taxon>Magnoliopsida</taxon>
        <taxon>eudicotyledons</taxon>
        <taxon>Gunneridae</taxon>
        <taxon>Pentapetalae</taxon>
        <taxon>rosids</taxon>
        <taxon>fabids</taxon>
        <taxon>Malpighiales</taxon>
        <taxon>Rhizophoraceae</taxon>
        <taxon>Rhizophora</taxon>
    </lineage>
</organism>
<accession>A0A2P2IT08</accession>
<reference evidence="1" key="1">
    <citation type="submission" date="2018-02" db="EMBL/GenBank/DDBJ databases">
        <title>Rhizophora mucronata_Transcriptome.</title>
        <authorList>
            <person name="Meera S.P."/>
            <person name="Sreeshan A."/>
            <person name="Augustine A."/>
        </authorList>
    </citation>
    <scope>NUCLEOTIDE SEQUENCE</scope>
    <source>
        <tissue evidence="1">Leaf</tissue>
    </source>
</reference>
<sequence length="24" mass="2757">MRSCGTMGTCMWFVCFYGDCKCQV</sequence>
<dbReference type="EMBL" id="GGEC01003854">
    <property type="protein sequence ID" value="MBW84337.1"/>
    <property type="molecule type" value="Transcribed_RNA"/>
</dbReference>
<evidence type="ECO:0000313" key="1">
    <source>
        <dbReference type="EMBL" id="MBW84337.1"/>
    </source>
</evidence>
<name>A0A2P2IT08_RHIMU</name>